<proteinExistence type="predicted"/>
<evidence type="ECO:0000313" key="1">
    <source>
        <dbReference type="EMBL" id="EEE47214.2"/>
    </source>
</evidence>
<dbReference type="AlphaFoldDB" id="A0A5E8H3I0"/>
<name>A0A5E8H3I0_ROSAD</name>
<dbReference type="Proteomes" id="UP000004703">
    <property type="component" value="Chromosome"/>
</dbReference>
<accession>A0A5E8H3I0</accession>
<dbReference type="EMBL" id="ACCU02000004">
    <property type="protein sequence ID" value="EEE47214.2"/>
    <property type="molecule type" value="Genomic_DNA"/>
</dbReference>
<organism evidence="1 2">
    <name type="scientific">Roseibium alexandrii (strain DSM 17067 / NCIMB 14079 / DFL-11)</name>
    <name type="common">Labrenzia alexandrii</name>
    <dbReference type="NCBI Taxonomy" id="244592"/>
    <lineage>
        <taxon>Bacteria</taxon>
        <taxon>Pseudomonadati</taxon>
        <taxon>Pseudomonadota</taxon>
        <taxon>Alphaproteobacteria</taxon>
        <taxon>Hyphomicrobiales</taxon>
        <taxon>Stappiaceae</taxon>
        <taxon>Roseibium</taxon>
    </lineage>
</organism>
<reference evidence="1 2" key="2">
    <citation type="submission" date="2013-04" db="EMBL/GenBank/DDBJ databases">
        <authorList>
            <person name="Fiebig A."/>
            <person name="Pradella S."/>
            <person name="Wagner-Doebler I."/>
        </authorList>
    </citation>
    <scope>NUCLEOTIDE SEQUENCE [LARGE SCALE GENOMIC DNA]</scope>
    <source>
        <strain evidence="2">DSM 17067 / NCIMB 14079 / DFL-11</strain>
    </source>
</reference>
<comment type="caution">
    <text evidence="1">The sequence shown here is derived from an EMBL/GenBank/DDBJ whole genome shotgun (WGS) entry which is preliminary data.</text>
</comment>
<reference evidence="1 2" key="1">
    <citation type="submission" date="2008-01" db="EMBL/GenBank/DDBJ databases">
        <authorList>
            <person name="Wagner-Dobler I."/>
            <person name="Ferriera S."/>
            <person name="Johnson J."/>
            <person name="Kravitz S."/>
            <person name="Beeson K."/>
            <person name="Sutton G."/>
            <person name="Rogers Y.-H."/>
            <person name="Friedman R."/>
            <person name="Frazier M."/>
            <person name="Venter J.C."/>
        </authorList>
    </citation>
    <scope>NUCLEOTIDE SEQUENCE [LARGE SCALE GENOMIC DNA]</scope>
    <source>
        <strain evidence="2">DSM 17067 / NCIMB 14079 / DFL-11</strain>
    </source>
</reference>
<evidence type="ECO:0000313" key="2">
    <source>
        <dbReference type="Proteomes" id="UP000004703"/>
    </source>
</evidence>
<protein>
    <submittedName>
        <fullName evidence="1">Uncharacterized protein</fullName>
    </submittedName>
</protein>
<gene>
    <name evidence="1" type="ORF">SADFL11_4503</name>
</gene>
<sequence>MAGYGNIVTAPSGQGGIVSASGSAHAIVTQAGTPGSETGPFTRFDGYRDTFEDGFKTTVDIYLDTNWASGEGFDYSVAANGSDGNHQRDFIFHFTKDTSTGELLVGASNNTNFDPREDLETINHAVIDTSGWYTLEHLFFEGEDGTLNVAMSIFDADGNWLFNEVRNSATDTIPAEVGGNRYGWFTNVDIVGGIAVDNVELVGFTA</sequence>